<evidence type="ECO:0000256" key="4">
    <source>
        <dbReference type="ARBA" id="ARBA00023002"/>
    </source>
</evidence>
<dbReference type="InterPro" id="IPR050315">
    <property type="entry name" value="FAD-oxidoreductase_2"/>
</dbReference>
<comment type="caution">
    <text evidence="7">The sequence shown here is derived from an EMBL/GenBank/DDBJ whole genome shotgun (WGS) entry which is preliminary data.</text>
</comment>
<dbReference type="PRINTS" id="PR00411">
    <property type="entry name" value="PNDRDTASEI"/>
</dbReference>
<dbReference type="InterPro" id="IPR003953">
    <property type="entry name" value="FAD-dep_OxRdtase_2_FAD-bd"/>
</dbReference>
<evidence type="ECO:0000313" key="8">
    <source>
        <dbReference type="Proteomes" id="UP001203069"/>
    </source>
</evidence>
<comment type="cofactor">
    <cofactor evidence="1">
        <name>FAD</name>
        <dbReference type="ChEBI" id="CHEBI:57692"/>
    </cofactor>
</comment>
<dbReference type="SUPFAM" id="SSF56425">
    <property type="entry name" value="Succinate dehydrogenase/fumarate reductase flavoprotein, catalytic domain"/>
    <property type="match status" value="1"/>
</dbReference>
<dbReference type="RefSeq" id="WP_249245564.1">
    <property type="nucleotide sequence ID" value="NZ_JAKPBZ010000114.1"/>
</dbReference>
<dbReference type="SUPFAM" id="SSF51905">
    <property type="entry name" value="FAD/NAD(P)-binding domain"/>
    <property type="match status" value="1"/>
</dbReference>
<gene>
    <name evidence="7" type="ORF">MFP26_17050</name>
</gene>
<evidence type="ECO:0000256" key="3">
    <source>
        <dbReference type="ARBA" id="ARBA00022827"/>
    </source>
</evidence>
<dbReference type="InterPro" id="IPR027477">
    <property type="entry name" value="Succ_DH/fumarate_Rdtase_cat_sf"/>
</dbReference>
<evidence type="ECO:0000256" key="5">
    <source>
        <dbReference type="SAM" id="SignalP"/>
    </source>
</evidence>
<dbReference type="InterPro" id="IPR036188">
    <property type="entry name" value="FAD/NAD-bd_sf"/>
</dbReference>
<reference evidence="7 8" key="1">
    <citation type="submission" date="2022-02" db="EMBL/GenBank/DDBJ databases">
        <title>Description of Brenneria tiliae sp. nov. isolated from symptomatic Tilia x moltkei and Tilia x europaea trees in the UK.</title>
        <authorList>
            <person name="Kile H."/>
        </authorList>
    </citation>
    <scope>NUCLEOTIDE SEQUENCE [LARGE SCALE GENOMIC DNA]</scope>
    <source>
        <strain evidence="7 8">MC1SB4.1</strain>
    </source>
</reference>
<protein>
    <submittedName>
        <fullName evidence="7">FAD-dependent oxidoreductase</fullName>
    </submittedName>
</protein>
<feature type="chain" id="PRO_5047529049" evidence="5">
    <location>
        <begin position="27"/>
        <end position="521"/>
    </location>
</feature>
<proteinExistence type="predicted"/>
<keyword evidence="3" id="KW-0274">FAD</keyword>
<dbReference type="Proteomes" id="UP001203069">
    <property type="component" value="Unassembled WGS sequence"/>
</dbReference>
<evidence type="ECO:0000313" key="7">
    <source>
        <dbReference type="EMBL" id="MCL2894388.1"/>
    </source>
</evidence>
<sequence length="521" mass="55243">MKLFRQKIFMMLCISVFGFSLYNAHAKDASITVGKNAAVIKKTDVVVIGAGAAGTAAAMAAAEKGAGVIILEKQAAVGGTGNFAEGFFAADSSMQLRQGILVTPDMAFKNIMDYSHWKANPYVVRAFVDRSADTFEWIKDKGVEFEFVGPGIPGGPMTWHVVKGPKSERGRSVITAFFNKLKEMKNVEILMKTSGKTLITDNGRVTGVMAEDSAGNTIRIDAVSVVIATGGYANNKKMLREFIGDFDLSFAAPAGKDGDGLNMAWSAGAGREGLGVLHGHRPGVAGASIGNHAGAAANQPYLWVDRKGERFTDEANTIMWPHAGNALVKAGNLMFTVYDDVTRNHLIKEGNDVAIGDFIAVRTPLTNLDADFGKLAQKGIPLAFKADTLDELAKLISVDVGRLKSTVAEYNKFSDNRKDGLFNKEPAFLHPIKTPPFYALKSVSQALGTLGGIKIDGKMRAVTQDGTVIPGLYAAGDDAGGLYGDTYDLNIAGETFGFGLNSGRIAGENAAKNAQGVIDGA</sequence>
<dbReference type="EMBL" id="JAKPBZ010000114">
    <property type="protein sequence ID" value="MCL2894388.1"/>
    <property type="molecule type" value="Genomic_DNA"/>
</dbReference>
<evidence type="ECO:0000259" key="6">
    <source>
        <dbReference type="Pfam" id="PF00890"/>
    </source>
</evidence>
<dbReference type="PANTHER" id="PTHR43400">
    <property type="entry name" value="FUMARATE REDUCTASE"/>
    <property type="match status" value="1"/>
</dbReference>
<feature type="signal peptide" evidence="5">
    <location>
        <begin position="1"/>
        <end position="26"/>
    </location>
</feature>
<keyword evidence="5" id="KW-0732">Signal</keyword>
<dbReference type="Pfam" id="PF00890">
    <property type="entry name" value="FAD_binding_2"/>
    <property type="match status" value="1"/>
</dbReference>
<name>A0ABT0MYM1_9GAMM</name>
<accession>A0ABT0MYM1</accession>
<dbReference type="Gene3D" id="3.90.700.10">
    <property type="entry name" value="Succinate dehydrogenase/fumarate reductase flavoprotein, catalytic domain"/>
    <property type="match status" value="1"/>
</dbReference>
<evidence type="ECO:0000256" key="2">
    <source>
        <dbReference type="ARBA" id="ARBA00022630"/>
    </source>
</evidence>
<keyword evidence="8" id="KW-1185">Reference proteome</keyword>
<organism evidence="7 8">
    <name type="scientific">Brenneria tiliae</name>
    <dbReference type="NCBI Taxonomy" id="2914984"/>
    <lineage>
        <taxon>Bacteria</taxon>
        <taxon>Pseudomonadati</taxon>
        <taxon>Pseudomonadota</taxon>
        <taxon>Gammaproteobacteria</taxon>
        <taxon>Enterobacterales</taxon>
        <taxon>Pectobacteriaceae</taxon>
        <taxon>Brenneria</taxon>
    </lineage>
</organism>
<dbReference type="PANTHER" id="PTHR43400:SF10">
    <property type="entry name" value="3-OXOSTEROID 1-DEHYDROGENASE"/>
    <property type="match status" value="1"/>
</dbReference>
<feature type="domain" description="FAD-dependent oxidoreductase 2 FAD-binding" evidence="6">
    <location>
        <begin position="44"/>
        <end position="488"/>
    </location>
</feature>
<keyword evidence="2" id="KW-0285">Flavoprotein</keyword>
<dbReference type="Gene3D" id="3.50.50.60">
    <property type="entry name" value="FAD/NAD(P)-binding domain"/>
    <property type="match status" value="3"/>
</dbReference>
<keyword evidence="4" id="KW-0560">Oxidoreductase</keyword>
<evidence type="ECO:0000256" key="1">
    <source>
        <dbReference type="ARBA" id="ARBA00001974"/>
    </source>
</evidence>
<dbReference type="PRINTS" id="PR00368">
    <property type="entry name" value="FADPNR"/>
</dbReference>